<dbReference type="OrthoDB" id="5376138at2759"/>
<dbReference type="EMBL" id="CAJPDS010000083">
    <property type="protein sequence ID" value="CAF9935533.1"/>
    <property type="molecule type" value="Genomic_DNA"/>
</dbReference>
<sequence>MASESGRDRFSTLEPIPTAPEDQGLSGVTSPDGPLKPIHTLAVAREDGKLVLPEEYCIGRLGFDFSSAKKWTILSVIFAVQVSMNFNASVYGNAVMGLQEEFGIGGQVARIGQAVFLIAYGFGSELWAPWSEEIGRWPIMQCSLALVNLCQLLPALAPNYPVVVVGRFLGGLSSAGGSVTLGMIADMWGADSQQYALNFMVLSSCGGSALGPIFGAFIQKYLHWRWVFWVQMILGGIVQLAHLCLVPETRVHSLVDDEARRLRREESEKCSHVYGPGEVKGGLTMKDILATWGRPFLMFAQEPIVLWLSLLSGFSDALIFIFIDSFQTVFDLWGFDTIAHGMTFVPIVIGYLVAYVTYFPILRRHELIRRRDPHRLQPESRLVWLTFTAPFLAIGLFGFAAATMGPPIPWIVPMIFVFLVAIANYNIYMGTVDYMVAAYGPFSASATGGNALARDVLAGVAAMYSHPFYHRIGSPKWQKFWPTIILGVLALAFTISVYVIYFKGPTIRARSKMAQNISHDREVADTRRSTLVPEDIQDIEQAIRDLQVAPTTSEQLPAYTEMDSARMQGQTHAPGEAHVDEAHPPTDPGPEVSELPGTTEDHDPAHGRS</sequence>
<keyword evidence="9" id="KW-1185">Reference proteome</keyword>
<feature type="compositionally biased region" description="Basic and acidic residues" evidence="5">
    <location>
        <begin position="1"/>
        <end position="11"/>
    </location>
</feature>
<accession>A0A8H3G9H5</accession>
<evidence type="ECO:0000313" key="9">
    <source>
        <dbReference type="Proteomes" id="UP000664521"/>
    </source>
</evidence>
<feature type="region of interest" description="Disordered" evidence="5">
    <location>
        <begin position="1"/>
        <end position="33"/>
    </location>
</feature>
<dbReference type="PANTHER" id="PTHR23502:SF3">
    <property type="entry name" value="MAJOR FACILITATOR SUPERFAMILY (MFS) PROFILE DOMAIN-CONTAINING PROTEIN-RELATED"/>
    <property type="match status" value="1"/>
</dbReference>
<dbReference type="Pfam" id="PF07690">
    <property type="entry name" value="MFS_1"/>
    <property type="match status" value="1"/>
</dbReference>
<keyword evidence="3 6" id="KW-1133">Transmembrane helix</keyword>
<dbReference type="InterPro" id="IPR020846">
    <property type="entry name" value="MFS_dom"/>
</dbReference>
<evidence type="ECO:0000256" key="2">
    <source>
        <dbReference type="ARBA" id="ARBA00022692"/>
    </source>
</evidence>
<feature type="transmembrane region" description="Helical" evidence="6">
    <location>
        <begin position="408"/>
        <end position="428"/>
    </location>
</feature>
<dbReference type="InterPro" id="IPR036259">
    <property type="entry name" value="MFS_trans_sf"/>
</dbReference>
<name>A0A8H3G9H5_9LECA</name>
<gene>
    <name evidence="8" type="ORF">HETSPECPRED_009822</name>
</gene>
<dbReference type="GO" id="GO:0022857">
    <property type="term" value="F:transmembrane transporter activity"/>
    <property type="evidence" value="ECO:0007669"/>
    <property type="project" value="InterPro"/>
</dbReference>
<dbReference type="GO" id="GO:0005886">
    <property type="term" value="C:plasma membrane"/>
    <property type="evidence" value="ECO:0007669"/>
    <property type="project" value="TreeGrafter"/>
</dbReference>
<reference evidence="8" key="1">
    <citation type="submission" date="2021-03" db="EMBL/GenBank/DDBJ databases">
        <authorList>
            <person name="Tagirdzhanova G."/>
        </authorList>
    </citation>
    <scope>NUCLEOTIDE SEQUENCE</scope>
</reference>
<feature type="compositionally biased region" description="Basic and acidic residues" evidence="5">
    <location>
        <begin position="599"/>
        <end position="609"/>
    </location>
</feature>
<organism evidence="8 9">
    <name type="scientific">Heterodermia speciosa</name>
    <dbReference type="NCBI Taxonomy" id="116794"/>
    <lineage>
        <taxon>Eukaryota</taxon>
        <taxon>Fungi</taxon>
        <taxon>Dikarya</taxon>
        <taxon>Ascomycota</taxon>
        <taxon>Pezizomycotina</taxon>
        <taxon>Lecanoromycetes</taxon>
        <taxon>OSLEUM clade</taxon>
        <taxon>Lecanoromycetidae</taxon>
        <taxon>Caliciales</taxon>
        <taxon>Physciaceae</taxon>
        <taxon>Heterodermia</taxon>
    </lineage>
</organism>
<feature type="transmembrane region" description="Helical" evidence="6">
    <location>
        <begin position="480"/>
        <end position="501"/>
    </location>
</feature>
<feature type="transmembrane region" description="Helical" evidence="6">
    <location>
        <begin position="196"/>
        <end position="218"/>
    </location>
</feature>
<feature type="domain" description="Major facilitator superfamily (MFS) profile" evidence="7">
    <location>
        <begin position="73"/>
        <end position="508"/>
    </location>
</feature>
<keyword evidence="4 6" id="KW-0472">Membrane</keyword>
<evidence type="ECO:0000256" key="4">
    <source>
        <dbReference type="ARBA" id="ARBA00023136"/>
    </source>
</evidence>
<evidence type="ECO:0000256" key="6">
    <source>
        <dbReference type="SAM" id="Phobius"/>
    </source>
</evidence>
<evidence type="ECO:0000259" key="7">
    <source>
        <dbReference type="PROSITE" id="PS50850"/>
    </source>
</evidence>
<evidence type="ECO:0000256" key="5">
    <source>
        <dbReference type="SAM" id="MobiDB-lite"/>
    </source>
</evidence>
<feature type="transmembrane region" description="Helical" evidence="6">
    <location>
        <begin position="304"/>
        <end position="323"/>
    </location>
</feature>
<feature type="region of interest" description="Disordered" evidence="5">
    <location>
        <begin position="564"/>
        <end position="609"/>
    </location>
</feature>
<dbReference type="AlphaFoldDB" id="A0A8H3G9H5"/>
<comment type="caution">
    <text evidence="8">The sequence shown here is derived from an EMBL/GenBank/DDBJ whole genome shotgun (WGS) entry which is preliminary data.</text>
</comment>
<dbReference type="PROSITE" id="PS50850">
    <property type="entry name" value="MFS"/>
    <property type="match status" value="1"/>
</dbReference>
<proteinExistence type="predicted"/>
<feature type="transmembrane region" description="Helical" evidence="6">
    <location>
        <begin position="343"/>
        <end position="361"/>
    </location>
</feature>
<feature type="transmembrane region" description="Helical" evidence="6">
    <location>
        <begin position="224"/>
        <end position="245"/>
    </location>
</feature>
<dbReference type="SUPFAM" id="SSF103473">
    <property type="entry name" value="MFS general substrate transporter"/>
    <property type="match status" value="1"/>
</dbReference>
<dbReference type="Proteomes" id="UP000664521">
    <property type="component" value="Unassembled WGS sequence"/>
</dbReference>
<protein>
    <recommendedName>
        <fullName evidence="7">Major facilitator superfamily (MFS) profile domain-containing protein</fullName>
    </recommendedName>
</protein>
<feature type="transmembrane region" description="Helical" evidence="6">
    <location>
        <begin position="382"/>
        <end position="402"/>
    </location>
</feature>
<evidence type="ECO:0000313" key="8">
    <source>
        <dbReference type="EMBL" id="CAF9935533.1"/>
    </source>
</evidence>
<dbReference type="InterPro" id="IPR011701">
    <property type="entry name" value="MFS"/>
</dbReference>
<dbReference type="FunFam" id="1.20.1250.20:FF:000088">
    <property type="entry name" value="MFS multidrug transporter, putative"/>
    <property type="match status" value="1"/>
</dbReference>
<evidence type="ECO:0000256" key="1">
    <source>
        <dbReference type="ARBA" id="ARBA00004141"/>
    </source>
</evidence>
<feature type="compositionally biased region" description="Basic and acidic residues" evidence="5">
    <location>
        <begin position="575"/>
        <end position="584"/>
    </location>
</feature>
<evidence type="ECO:0000256" key="3">
    <source>
        <dbReference type="ARBA" id="ARBA00022989"/>
    </source>
</evidence>
<dbReference type="PANTHER" id="PTHR23502">
    <property type="entry name" value="MAJOR FACILITATOR SUPERFAMILY"/>
    <property type="match status" value="1"/>
</dbReference>
<dbReference type="Gene3D" id="1.20.1250.20">
    <property type="entry name" value="MFS general substrate transporter like domains"/>
    <property type="match status" value="1"/>
</dbReference>
<keyword evidence="2 6" id="KW-0812">Transmembrane</keyword>
<comment type="subcellular location">
    <subcellularLocation>
        <location evidence="1">Membrane</location>
        <topology evidence="1">Multi-pass membrane protein</topology>
    </subcellularLocation>
</comment>